<dbReference type="PROSITE" id="PS00378">
    <property type="entry name" value="HEXOKINASE_1"/>
    <property type="match status" value="1"/>
</dbReference>
<feature type="domain" description="Hexokinase N-terminal" evidence="10">
    <location>
        <begin position="53"/>
        <end position="251"/>
    </location>
</feature>
<reference evidence="12" key="1">
    <citation type="submission" date="2022-04" db="EMBL/GenBank/DDBJ databases">
        <title>A functionally conserved STORR gene fusion in Papaver species that diverged 16.8 million years ago.</title>
        <authorList>
            <person name="Catania T."/>
        </authorList>
    </citation>
    <scope>NUCLEOTIDE SEQUENCE</scope>
    <source>
        <strain evidence="12">S-188037</strain>
    </source>
</reference>
<dbReference type="CDD" id="cd24020">
    <property type="entry name" value="ASKHA_NBD_HK_plant"/>
    <property type="match status" value="1"/>
</dbReference>
<dbReference type="Proteomes" id="UP001202328">
    <property type="component" value="Unassembled WGS sequence"/>
</dbReference>
<protein>
    <recommendedName>
        <fullName evidence="9">Phosphotransferase</fullName>
        <ecNumber evidence="9">2.7.1.-</ecNumber>
    </recommendedName>
</protein>
<evidence type="ECO:0000256" key="8">
    <source>
        <dbReference type="ARBA" id="ARBA00023152"/>
    </source>
</evidence>
<dbReference type="AlphaFoldDB" id="A0AAD4RZF2"/>
<evidence type="ECO:0000259" key="11">
    <source>
        <dbReference type="Pfam" id="PF03727"/>
    </source>
</evidence>
<dbReference type="PRINTS" id="PR00475">
    <property type="entry name" value="HEXOKINASE"/>
</dbReference>
<dbReference type="GO" id="GO:0008865">
    <property type="term" value="F:fructokinase activity"/>
    <property type="evidence" value="ECO:0007669"/>
    <property type="project" value="TreeGrafter"/>
</dbReference>
<evidence type="ECO:0000313" key="12">
    <source>
        <dbReference type="EMBL" id="KAI3843718.1"/>
    </source>
</evidence>
<evidence type="ECO:0000259" key="10">
    <source>
        <dbReference type="Pfam" id="PF00349"/>
    </source>
</evidence>
<dbReference type="PANTHER" id="PTHR19443:SF63">
    <property type="entry name" value="HEXOKINASE-LIKE 1 PROTEIN-RELATED"/>
    <property type="match status" value="1"/>
</dbReference>
<dbReference type="GO" id="GO:0005536">
    <property type="term" value="F:D-glucose binding"/>
    <property type="evidence" value="ECO:0007669"/>
    <property type="project" value="InterPro"/>
</dbReference>
<dbReference type="GO" id="GO:0004340">
    <property type="term" value="F:glucokinase activity"/>
    <property type="evidence" value="ECO:0007669"/>
    <property type="project" value="TreeGrafter"/>
</dbReference>
<dbReference type="PROSITE" id="PS51748">
    <property type="entry name" value="HEXOKINASE_2"/>
    <property type="match status" value="1"/>
</dbReference>
<dbReference type="InterPro" id="IPR043129">
    <property type="entry name" value="ATPase_NBD"/>
</dbReference>
<evidence type="ECO:0000256" key="2">
    <source>
        <dbReference type="ARBA" id="ARBA00005028"/>
    </source>
</evidence>
<dbReference type="GO" id="GO:0005739">
    <property type="term" value="C:mitochondrion"/>
    <property type="evidence" value="ECO:0007669"/>
    <property type="project" value="TreeGrafter"/>
</dbReference>
<evidence type="ECO:0000313" key="13">
    <source>
        <dbReference type="Proteomes" id="UP001202328"/>
    </source>
</evidence>
<dbReference type="GO" id="GO:0006006">
    <property type="term" value="P:glucose metabolic process"/>
    <property type="evidence" value="ECO:0007669"/>
    <property type="project" value="TreeGrafter"/>
</dbReference>
<keyword evidence="4 9" id="KW-0808">Transferase</keyword>
<accession>A0AAD4RZF2</accession>
<comment type="pathway">
    <text evidence="1">Carbohydrate degradation; glycolysis; D-glyceraldehyde 3-phosphate and glycerone phosphate from D-glucose: step 1/4.</text>
</comment>
<evidence type="ECO:0000256" key="4">
    <source>
        <dbReference type="ARBA" id="ARBA00022679"/>
    </source>
</evidence>
<evidence type="ECO:0000256" key="7">
    <source>
        <dbReference type="ARBA" id="ARBA00022840"/>
    </source>
</evidence>
<evidence type="ECO:0000256" key="1">
    <source>
        <dbReference type="ARBA" id="ARBA00004888"/>
    </source>
</evidence>
<keyword evidence="13" id="KW-1185">Reference proteome</keyword>
<dbReference type="EC" id="2.7.1.-" evidence="9"/>
<dbReference type="InterPro" id="IPR001312">
    <property type="entry name" value="Hexokinase"/>
</dbReference>
<dbReference type="GO" id="GO:0006096">
    <property type="term" value="P:glycolytic process"/>
    <property type="evidence" value="ECO:0007669"/>
    <property type="project" value="UniProtKB-KW"/>
</dbReference>
<name>A0AAD4RZF2_9MAGN</name>
<dbReference type="Gene3D" id="3.30.420.40">
    <property type="match status" value="1"/>
</dbReference>
<keyword evidence="7 9" id="KW-0067">ATP-binding</keyword>
<feature type="domain" description="Hexokinase C-terminal" evidence="11">
    <location>
        <begin position="258"/>
        <end position="499"/>
    </location>
</feature>
<evidence type="ECO:0000256" key="6">
    <source>
        <dbReference type="ARBA" id="ARBA00022777"/>
    </source>
</evidence>
<dbReference type="InterPro" id="IPR022672">
    <property type="entry name" value="Hexokinase_N"/>
</dbReference>
<gene>
    <name evidence="12" type="ORF">MKW98_013654</name>
</gene>
<sequence>MAIASPSSVTVRSYSSLSPVWSVKRVSQSQLRMMAVRSSNSYSLSVSTTSILTNLQNNCATPLPILRHVADSMTDDMRAGLAVDGGSSLKMILSYVNSLPTGNEDGLFYALDLGGTNFRVLRVQLGGKSERVGDTEFEQVSIPKQLMSGTSEELFDFIASGLSKFVQKESERFSFPSGKKREIGFTFSFPVKQTAIDSGILIKWTKGFAVSGTRGKDVVVCLNEAMERQGLDMRVSALVNDSVGTLAGARYWDDNVMIAVILGTGTNACYVERIDAISKLQCQGGQVPISGSTIINTEWGAFSKGLPLTDFDKDMDDASINPGEQIFEKTISGMYLGEIVRRVLVKMAEVGNLFGESLPEKLSTPLVLRTPDLCAMQQDNSSDLKSVGSILSNKFEIQTNLSTRRTVVEVIDTIVKRGGRLAGAGIVGILQKMEQDSKGLIYGRRTVVAMDGGLYENYPQYREYLQDAVTELLGSDISKNVIIEHSKDGSGIGAALLAASNSKYTNDYQKGEAIL</sequence>
<comment type="caution">
    <text evidence="12">The sequence shown here is derived from an EMBL/GenBank/DDBJ whole genome shotgun (WGS) entry which is preliminary data.</text>
</comment>
<dbReference type="GO" id="GO:0001678">
    <property type="term" value="P:intracellular glucose homeostasis"/>
    <property type="evidence" value="ECO:0007669"/>
    <property type="project" value="InterPro"/>
</dbReference>
<dbReference type="SUPFAM" id="SSF53067">
    <property type="entry name" value="Actin-like ATPase domain"/>
    <property type="match status" value="2"/>
</dbReference>
<dbReference type="FunFam" id="3.30.420.40:FF:000034">
    <property type="entry name" value="Phosphotransferase"/>
    <property type="match status" value="1"/>
</dbReference>
<dbReference type="Pfam" id="PF03727">
    <property type="entry name" value="Hexokinase_2"/>
    <property type="match status" value="1"/>
</dbReference>
<keyword evidence="5 9" id="KW-0547">Nucleotide-binding</keyword>
<comment type="pathway">
    <text evidence="2">Carbohydrate metabolism; hexose metabolism.</text>
</comment>
<evidence type="ECO:0000256" key="3">
    <source>
        <dbReference type="ARBA" id="ARBA00009225"/>
    </source>
</evidence>
<dbReference type="Gene3D" id="3.40.367.20">
    <property type="match status" value="1"/>
</dbReference>
<dbReference type="GO" id="GO:0005524">
    <property type="term" value="F:ATP binding"/>
    <property type="evidence" value="ECO:0007669"/>
    <property type="project" value="UniProtKB-UniRule"/>
</dbReference>
<evidence type="ECO:0000256" key="5">
    <source>
        <dbReference type="ARBA" id="ARBA00022741"/>
    </source>
</evidence>
<dbReference type="InterPro" id="IPR019807">
    <property type="entry name" value="Hexokinase_BS"/>
</dbReference>
<comment type="similarity">
    <text evidence="3 9">Belongs to the hexokinase family.</text>
</comment>
<dbReference type="Pfam" id="PF00349">
    <property type="entry name" value="Hexokinase_1"/>
    <property type="match status" value="1"/>
</dbReference>
<evidence type="ECO:0000256" key="9">
    <source>
        <dbReference type="RuleBase" id="RU362007"/>
    </source>
</evidence>
<dbReference type="EMBL" id="JAJJMB010016912">
    <property type="protein sequence ID" value="KAI3843718.1"/>
    <property type="molecule type" value="Genomic_DNA"/>
</dbReference>
<dbReference type="FunFam" id="3.40.367.20:FF:000033">
    <property type="entry name" value="Phosphotransferase"/>
    <property type="match status" value="1"/>
</dbReference>
<keyword evidence="6 9" id="KW-0418">Kinase</keyword>
<organism evidence="12 13">
    <name type="scientific">Papaver atlanticum</name>
    <dbReference type="NCBI Taxonomy" id="357466"/>
    <lineage>
        <taxon>Eukaryota</taxon>
        <taxon>Viridiplantae</taxon>
        <taxon>Streptophyta</taxon>
        <taxon>Embryophyta</taxon>
        <taxon>Tracheophyta</taxon>
        <taxon>Spermatophyta</taxon>
        <taxon>Magnoliopsida</taxon>
        <taxon>Ranunculales</taxon>
        <taxon>Papaveraceae</taxon>
        <taxon>Papaveroideae</taxon>
        <taxon>Papaver</taxon>
    </lineage>
</organism>
<dbReference type="InterPro" id="IPR022673">
    <property type="entry name" value="Hexokinase_C"/>
</dbReference>
<keyword evidence="8 9" id="KW-0324">Glycolysis</keyword>
<dbReference type="GO" id="GO:0005829">
    <property type="term" value="C:cytosol"/>
    <property type="evidence" value="ECO:0007669"/>
    <property type="project" value="TreeGrafter"/>
</dbReference>
<dbReference type="PANTHER" id="PTHR19443">
    <property type="entry name" value="HEXOKINASE"/>
    <property type="match status" value="1"/>
</dbReference>
<proteinExistence type="inferred from homology"/>